<accession>A0A8J6L9A2</accession>
<reference evidence="2" key="2">
    <citation type="submission" date="2021-08" db="EMBL/GenBank/DDBJ databases">
        <authorList>
            <person name="Eriksson T."/>
        </authorList>
    </citation>
    <scope>NUCLEOTIDE SEQUENCE</scope>
    <source>
        <strain evidence="2">Stoneville</strain>
        <tissue evidence="2">Whole head</tissue>
    </source>
</reference>
<name>A0A8J6L9A2_TENMO</name>
<organism evidence="2 3">
    <name type="scientific">Tenebrio molitor</name>
    <name type="common">Yellow mealworm beetle</name>
    <dbReference type="NCBI Taxonomy" id="7067"/>
    <lineage>
        <taxon>Eukaryota</taxon>
        <taxon>Metazoa</taxon>
        <taxon>Ecdysozoa</taxon>
        <taxon>Arthropoda</taxon>
        <taxon>Hexapoda</taxon>
        <taxon>Insecta</taxon>
        <taxon>Pterygota</taxon>
        <taxon>Neoptera</taxon>
        <taxon>Endopterygota</taxon>
        <taxon>Coleoptera</taxon>
        <taxon>Polyphaga</taxon>
        <taxon>Cucujiformia</taxon>
        <taxon>Tenebrionidae</taxon>
        <taxon>Tenebrio</taxon>
    </lineage>
</organism>
<dbReference type="AlphaFoldDB" id="A0A8J6L9A2"/>
<reference evidence="2" key="1">
    <citation type="journal article" date="2020" name="J Insects Food Feed">
        <title>The yellow mealworm (Tenebrio molitor) genome: a resource for the emerging insects as food and feed industry.</title>
        <authorList>
            <person name="Eriksson T."/>
            <person name="Andere A."/>
            <person name="Kelstrup H."/>
            <person name="Emery V."/>
            <person name="Picard C."/>
        </authorList>
    </citation>
    <scope>NUCLEOTIDE SEQUENCE</scope>
    <source>
        <strain evidence="2">Stoneville</strain>
        <tissue evidence="2">Whole head</tissue>
    </source>
</reference>
<protein>
    <submittedName>
        <fullName evidence="2">Uncharacterized protein</fullName>
    </submittedName>
</protein>
<evidence type="ECO:0000313" key="3">
    <source>
        <dbReference type="Proteomes" id="UP000719412"/>
    </source>
</evidence>
<feature type="chain" id="PRO_5035238403" evidence="1">
    <location>
        <begin position="19"/>
        <end position="144"/>
    </location>
</feature>
<feature type="signal peptide" evidence="1">
    <location>
        <begin position="1"/>
        <end position="18"/>
    </location>
</feature>
<proteinExistence type="predicted"/>
<keyword evidence="3" id="KW-1185">Reference proteome</keyword>
<dbReference type="EMBL" id="JABDTM020026484">
    <property type="protein sequence ID" value="KAH0811882.1"/>
    <property type="molecule type" value="Genomic_DNA"/>
</dbReference>
<evidence type="ECO:0000313" key="2">
    <source>
        <dbReference type="EMBL" id="KAH0811882.1"/>
    </source>
</evidence>
<gene>
    <name evidence="2" type="ORF">GEV33_010914</name>
</gene>
<comment type="caution">
    <text evidence="2">The sequence shown here is derived from an EMBL/GenBank/DDBJ whole genome shotgun (WGS) entry which is preliminary data.</text>
</comment>
<keyword evidence="1" id="KW-0732">Signal</keyword>
<sequence>MRGVLVSFCALGLVWVAAEKCFHTCGPEDEFEDGQTSTEWDDFMEDLIDATFKPNSLPCMNTENQTVTIDANSDIVWDLRYQIYNERKDKAQNTLDDCYCKYSDCKSAEFKQCMTSARVEMKKEVKTVMTDTISTLLFELMLEC</sequence>
<dbReference type="Proteomes" id="UP000719412">
    <property type="component" value="Unassembled WGS sequence"/>
</dbReference>
<evidence type="ECO:0000256" key="1">
    <source>
        <dbReference type="SAM" id="SignalP"/>
    </source>
</evidence>